<organism evidence="2 3">
    <name type="scientific">Lactuca sativa</name>
    <name type="common">Garden lettuce</name>
    <dbReference type="NCBI Taxonomy" id="4236"/>
    <lineage>
        <taxon>Eukaryota</taxon>
        <taxon>Viridiplantae</taxon>
        <taxon>Streptophyta</taxon>
        <taxon>Embryophyta</taxon>
        <taxon>Tracheophyta</taxon>
        <taxon>Spermatophyta</taxon>
        <taxon>Magnoliopsida</taxon>
        <taxon>eudicotyledons</taxon>
        <taxon>Gunneridae</taxon>
        <taxon>Pentapetalae</taxon>
        <taxon>asterids</taxon>
        <taxon>campanulids</taxon>
        <taxon>Asterales</taxon>
        <taxon>Asteraceae</taxon>
        <taxon>Cichorioideae</taxon>
        <taxon>Cichorieae</taxon>
        <taxon>Lactucinae</taxon>
        <taxon>Lactuca</taxon>
    </lineage>
</organism>
<evidence type="ECO:0000313" key="3">
    <source>
        <dbReference type="Proteomes" id="UP000235145"/>
    </source>
</evidence>
<gene>
    <name evidence="2" type="ORF">LSAT_V11C500260040</name>
</gene>
<evidence type="ECO:0000259" key="1">
    <source>
        <dbReference type="Pfam" id="PF25597"/>
    </source>
</evidence>
<dbReference type="EMBL" id="NBSK02000005">
    <property type="protein sequence ID" value="KAJ0206104.1"/>
    <property type="molecule type" value="Genomic_DNA"/>
</dbReference>
<dbReference type="Proteomes" id="UP000235145">
    <property type="component" value="Unassembled WGS sequence"/>
</dbReference>
<protein>
    <recommendedName>
        <fullName evidence="1">Retroviral polymerase SH3-like domain-containing protein</fullName>
    </recommendedName>
</protein>
<dbReference type="AlphaFoldDB" id="A0A9R1XD99"/>
<reference evidence="2 3" key="1">
    <citation type="journal article" date="2017" name="Nat. Commun.">
        <title>Genome assembly with in vitro proximity ligation data and whole-genome triplication in lettuce.</title>
        <authorList>
            <person name="Reyes-Chin-Wo S."/>
            <person name="Wang Z."/>
            <person name="Yang X."/>
            <person name="Kozik A."/>
            <person name="Arikit S."/>
            <person name="Song C."/>
            <person name="Xia L."/>
            <person name="Froenicke L."/>
            <person name="Lavelle D.O."/>
            <person name="Truco M.J."/>
            <person name="Xia R."/>
            <person name="Zhu S."/>
            <person name="Xu C."/>
            <person name="Xu H."/>
            <person name="Xu X."/>
            <person name="Cox K."/>
            <person name="Korf I."/>
            <person name="Meyers B.C."/>
            <person name="Michelmore R.W."/>
        </authorList>
    </citation>
    <scope>NUCLEOTIDE SEQUENCE [LARGE SCALE GENOMIC DNA]</scope>
    <source>
        <strain evidence="3">cv. Salinas</strain>
        <tissue evidence="2">Seedlings</tissue>
    </source>
</reference>
<dbReference type="InterPro" id="IPR057670">
    <property type="entry name" value="SH3_retrovirus"/>
</dbReference>
<name>A0A9R1XD99_LACSA</name>
<feature type="domain" description="Retroviral polymerase SH3-like" evidence="1">
    <location>
        <begin position="55"/>
        <end position="103"/>
    </location>
</feature>
<keyword evidence="3" id="KW-1185">Reference proteome</keyword>
<evidence type="ECO:0000313" key="2">
    <source>
        <dbReference type="EMBL" id="KAJ0206104.1"/>
    </source>
</evidence>
<dbReference type="Pfam" id="PF25597">
    <property type="entry name" value="SH3_retrovirus"/>
    <property type="match status" value="1"/>
</dbReference>
<comment type="caution">
    <text evidence="2">The sequence shown here is derived from an EMBL/GenBank/DDBJ whole genome shotgun (WGS) entry which is preliminary data.</text>
</comment>
<accession>A0A9R1XD99</accession>
<proteinExistence type="predicted"/>
<sequence>MLMKAKNIPNNFGGEAVRHATCIINRTPIRALIGATLFKKFNGEKPNLEDLKVYLDDRSRPLVYFGKEPNSGRFRLYDPKENKIIISTYEICDENKTRQWSNELENQDRNGLGTFTVLWSNGQAT</sequence>